<evidence type="ECO:0000313" key="2">
    <source>
        <dbReference type="WBParaSite" id="MCU_004078-RA"/>
    </source>
</evidence>
<proteinExistence type="predicted"/>
<dbReference type="AlphaFoldDB" id="A0A5K3EY72"/>
<name>A0A5K3EY72_MESCO</name>
<sequence>MSLAQMMLIPPAVTPSVNSVPSDYRTDQKATDKPPFPPKRLFNHPPDSQAVAEPKSSRLGSTHKSASEGFATPPSSAFLGAFKAPLSVPPSVNFGLNACLSPEPTSVQNNRPYHYGSPEISEIDDVS</sequence>
<accession>A0A5K3EY72</accession>
<protein>
    <submittedName>
        <fullName evidence="2">Ovule protein</fullName>
    </submittedName>
</protein>
<feature type="region of interest" description="Disordered" evidence="1">
    <location>
        <begin position="1"/>
        <end position="70"/>
    </location>
</feature>
<reference evidence="2" key="1">
    <citation type="submission" date="2019-11" db="UniProtKB">
        <authorList>
            <consortium name="WormBaseParasite"/>
        </authorList>
    </citation>
    <scope>IDENTIFICATION</scope>
</reference>
<dbReference type="WBParaSite" id="MCU_004078-RA">
    <property type="protein sequence ID" value="MCU_004078-RA"/>
    <property type="gene ID" value="MCU_004078"/>
</dbReference>
<organism evidence="2">
    <name type="scientific">Mesocestoides corti</name>
    <name type="common">Flatworm</name>
    <dbReference type="NCBI Taxonomy" id="53468"/>
    <lineage>
        <taxon>Eukaryota</taxon>
        <taxon>Metazoa</taxon>
        <taxon>Spiralia</taxon>
        <taxon>Lophotrochozoa</taxon>
        <taxon>Platyhelminthes</taxon>
        <taxon>Cestoda</taxon>
        <taxon>Eucestoda</taxon>
        <taxon>Cyclophyllidea</taxon>
        <taxon>Mesocestoididae</taxon>
        <taxon>Mesocestoides</taxon>
    </lineage>
</organism>
<evidence type="ECO:0000256" key="1">
    <source>
        <dbReference type="SAM" id="MobiDB-lite"/>
    </source>
</evidence>
<feature type="region of interest" description="Disordered" evidence="1">
    <location>
        <begin position="101"/>
        <end position="127"/>
    </location>
</feature>